<name>A0AAV7Q0U2_PLEWA</name>
<dbReference type="AlphaFoldDB" id="A0AAV7Q0U2"/>
<comment type="caution">
    <text evidence="1">The sequence shown here is derived from an EMBL/GenBank/DDBJ whole genome shotgun (WGS) entry which is preliminary data.</text>
</comment>
<evidence type="ECO:0008006" key="3">
    <source>
        <dbReference type="Google" id="ProtNLM"/>
    </source>
</evidence>
<evidence type="ECO:0000313" key="1">
    <source>
        <dbReference type="EMBL" id="KAJ1133799.1"/>
    </source>
</evidence>
<dbReference type="SUPFAM" id="SSF56672">
    <property type="entry name" value="DNA/RNA polymerases"/>
    <property type="match status" value="1"/>
</dbReference>
<proteinExistence type="predicted"/>
<reference evidence="1" key="1">
    <citation type="journal article" date="2022" name="bioRxiv">
        <title>Sequencing and chromosome-scale assembly of the giantPleurodeles waltlgenome.</title>
        <authorList>
            <person name="Brown T."/>
            <person name="Elewa A."/>
            <person name="Iarovenko S."/>
            <person name="Subramanian E."/>
            <person name="Araus A.J."/>
            <person name="Petzold A."/>
            <person name="Susuki M."/>
            <person name="Suzuki K.-i.T."/>
            <person name="Hayashi T."/>
            <person name="Toyoda A."/>
            <person name="Oliveira C."/>
            <person name="Osipova E."/>
            <person name="Leigh N.D."/>
            <person name="Simon A."/>
            <person name="Yun M.H."/>
        </authorList>
    </citation>
    <scope>NUCLEOTIDE SEQUENCE</scope>
    <source>
        <strain evidence="1">20211129_DDA</strain>
        <tissue evidence="1">Liver</tissue>
    </source>
</reference>
<accession>A0AAV7Q0U2</accession>
<keyword evidence="2" id="KW-1185">Reference proteome</keyword>
<protein>
    <recommendedName>
        <fullName evidence="3">Reverse transcriptase domain-containing protein</fullName>
    </recommendedName>
</protein>
<organism evidence="1 2">
    <name type="scientific">Pleurodeles waltl</name>
    <name type="common">Iberian ribbed newt</name>
    <dbReference type="NCBI Taxonomy" id="8319"/>
    <lineage>
        <taxon>Eukaryota</taxon>
        <taxon>Metazoa</taxon>
        <taxon>Chordata</taxon>
        <taxon>Craniata</taxon>
        <taxon>Vertebrata</taxon>
        <taxon>Euteleostomi</taxon>
        <taxon>Amphibia</taxon>
        <taxon>Batrachia</taxon>
        <taxon>Caudata</taxon>
        <taxon>Salamandroidea</taxon>
        <taxon>Salamandridae</taxon>
        <taxon>Pleurodelinae</taxon>
        <taxon>Pleurodeles</taxon>
    </lineage>
</organism>
<dbReference type="Proteomes" id="UP001066276">
    <property type="component" value="Chromosome 6"/>
</dbReference>
<gene>
    <name evidence="1" type="ORF">NDU88_000274</name>
</gene>
<sequence length="120" mass="13138">MELVPVSQQGSGVYSLYFLIPNKDGTLRPIPDLRPLNLYILSEHSHTVTLQDVIPLLQKGDYMTALDLKDAYFHTSSTSQIPKICHCGNALPIQSTGLLSNNSTKGVHQMLSGSCSIPQK</sequence>
<dbReference type="InterPro" id="IPR043502">
    <property type="entry name" value="DNA/RNA_pol_sf"/>
</dbReference>
<dbReference type="EMBL" id="JANPWB010000010">
    <property type="protein sequence ID" value="KAJ1133799.1"/>
    <property type="molecule type" value="Genomic_DNA"/>
</dbReference>
<evidence type="ECO:0000313" key="2">
    <source>
        <dbReference type="Proteomes" id="UP001066276"/>
    </source>
</evidence>
<feature type="non-terminal residue" evidence="1">
    <location>
        <position position="120"/>
    </location>
</feature>